<evidence type="ECO:0000256" key="1">
    <source>
        <dbReference type="ARBA" id="ARBA00022801"/>
    </source>
</evidence>
<reference evidence="3" key="1">
    <citation type="submission" date="2020-10" db="EMBL/GenBank/DDBJ databases">
        <title>Sequencing the genomes of 1000 actinobacteria strains.</title>
        <authorList>
            <person name="Klenk H.-P."/>
        </authorList>
    </citation>
    <scope>NUCLEOTIDE SEQUENCE</scope>
    <source>
        <strain evidence="3">DSM 45354</strain>
    </source>
</reference>
<keyword evidence="3" id="KW-0645">Protease</keyword>
<evidence type="ECO:0000259" key="2">
    <source>
        <dbReference type="Pfam" id="PF00326"/>
    </source>
</evidence>
<keyword evidence="3" id="KW-0031">Aminopeptidase</keyword>
<dbReference type="AlphaFoldDB" id="A0A927RKD6"/>
<accession>A0A927RKD6</accession>
<evidence type="ECO:0000313" key="3">
    <source>
        <dbReference type="EMBL" id="MBE1608146.1"/>
    </source>
</evidence>
<feature type="domain" description="Peptidase S9 prolyl oligopeptidase catalytic" evidence="2">
    <location>
        <begin position="187"/>
        <end position="354"/>
    </location>
</feature>
<dbReference type="Gene3D" id="3.40.50.1820">
    <property type="entry name" value="alpha/beta hydrolase"/>
    <property type="match status" value="1"/>
</dbReference>
<dbReference type="InterPro" id="IPR029058">
    <property type="entry name" value="AB_hydrolase_fold"/>
</dbReference>
<dbReference type="EMBL" id="JADBEM010000001">
    <property type="protein sequence ID" value="MBE1608146.1"/>
    <property type="molecule type" value="Genomic_DNA"/>
</dbReference>
<dbReference type="SUPFAM" id="SSF53474">
    <property type="entry name" value="alpha/beta-Hydrolases"/>
    <property type="match status" value="1"/>
</dbReference>
<comment type="caution">
    <text evidence="3">The sequence shown here is derived from an EMBL/GenBank/DDBJ whole genome shotgun (WGS) entry which is preliminary data.</text>
</comment>
<keyword evidence="4" id="KW-1185">Reference proteome</keyword>
<keyword evidence="1" id="KW-0378">Hydrolase</keyword>
<dbReference type="Proteomes" id="UP000638648">
    <property type="component" value="Unassembled WGS sequence"/>
</dbReference>
<dbReference type="Pfam" id="PF00326">
    <property type="entry name" value="Peptidase_S9"/>
    <property type="match status" value="1"/>
</dbReference>
<dbReference type="GO" id="GO:0006508">
    <property type="term" value="P:proteolysis"/>
    <property type="evidence" value="ECO:0007669"/>
    <property type="project" value="InterPro"/>
</dbReference>
<proteinExistence type="predicted"/>
<dbReference type="RefSeq" id="WP_192751977.1">
    <property type="nucleotide sequence ID" value="NZ_BAABJL010000068.1"/>
</dbReference>
<dbReference type="PANTHER" id="PTHR42776">
    <property type="entry name" value="SERINE PEPTIDASE S9 FAMILY MEMBER"/>
    <property type="match status" value="1"/>
</dbReference>
<dbReference type="GO" id="GO:0004252">
    <property type="term" value="F:serine-type endopeptidase activity"/>
    <property type="evidence" value="ECO:0007669"/>
    <property type="project" value="TreeGrafter"/>
</dbReference>
<gene>
    <name evidence="3" type="ORF">HEB94_004994</name>
</gene>
<organism evidence="3 4">
    <name type="scientific">Actinopolymorpha pittospori</name>
    <dbReference type="NCBI Taxonomy" id="648752"/>
    <lineage>
        <taxon>Bacteria</taxon>
        <taxon>Bacillati</taxon>
        <taxon>Actinomycetota</taxon>
        <taxon>Actinomycetes</taxon>
        <taxon>Propionibacteriales</taxon>
        <taxon>Actinopolymorphaceae</taxon>
        <taxon>Actinopolymorpha</taxon>
    </lineage>
</organism>
<dbReference type="InterPro" id="IPR001375">
    <property type="entry name" value="Peptidase_S9_cat"/>
</dbReference>
<dbReference type="GO" id="GO:0004177">
    <property type="term" value="F:aminopeptidase activity"/>
    <property type="evidence" value="ECO:0007669"/>
    <property type="project" value="UniProtKB-KW"/>
</dbReference>
<name>A0A927RKD6_9ACTN</name>
<evidence type="ECO:0000313" key="4">
    <source>
        <dbReference type="Proteomes" id="UP000638648"/>
    </source>
</evidence>
<dbReference type="PANTHER" id="PTHR42776:SF27">
    <property type="entry name" value="DIPEPTIDYL PEPTIDASE FAMILY MEMBER 6"/>
    <property type="match status" value="1"/>
</dbReference>
<sequence>MTVRARRTVTAEQVVLRYDLDTGEAAILREEHAKLQPVGATAGHGLIAAFEDFHHPADLYAFDTECQQSRRLTTVEPRLEGIRIGVVDSFETVVPRHDGTLQPTTTAVLMPAGNSRGDRLPAVMFLYPGGRVSGAAADFTGGAPATLPLAALLTRGYAVLLAETPIGPEGQAENPLQELVDVTVPQVYHAAELGYVDLGRIALAGHSYGGYGTAAIISGTNIFRAAVAISGLYDLAGGYGWNDFATMPSRFWYFETGQARMGTHPWASLERYLANSPYYQADRIHTPLLLIHGAEDSFCPVEDAGKLLNALKRLNRTATLAVYKGEGHVPTEWSRSNAIDALKRTIEFLDTHLKQPKVDAER</sequence>
<protein>
    <submittedName>
        <fullName evidence="3">Dipeptidyl aminopeptidase/acylaminoacyl peptidase</fullName>
    </submittedName>
</protein>